<reference evidence="14" key="1">
    <citation type="submission" date="2017-01" db="EMBL/GenBank/DDBJ databases">
        <authorList>
            <person name="Varghese N."/>
            <person name="Submissions S."/>
        </authorList>
    </citation>
    <scope>NUCLEOTIDE SEQUENCE [LARGE SCALE GENOMIC DNA]</scope>
    <source>
        <strain evidence="14">DSM 45196</strain>
    </source>
</reference>
<protein>
    <recommendedName>
        <fullName evidence="10">Imidazole glycerol phosphate synthase subunit HisH</fullName>
        <ecNumber evidence="10">4.3.2.10</ecNumber>
    </recommendedName>
    <alternativeName>
        <fullName evidence="10">IGP synthase glutaminase subunit</fullName>
        <ecNumber evidence="10">3.5.1.2</ecNumber>
    </alternativeName>
    <alternativeName>
        <fullName evidence="10">IGP synthase subunit HisH</fullName>
    </alternativeName>
    <alternativeName>
        <fullName evidence="10">ImGP synthase subunit HisH</fullName>
        <shortName evidence="10">IGPS subunit HisH</shortName>
    </alternativeName>
</protein>
<keyword evidence="14" id="KW-1185">Reference proteome</keyword>
<dbReference type="CDD" id="cd01748">
    <property type="entry name" value="GATase1_IGP_Synthase"/>
    <property type="match status" value="1"/>
</dbReference>
<evidence type="ECO:0000313" key="14">
    <source>
        <dbReference type="Proteomes" id="UP000186795"/>
    </source>
</evidence>
<dbReference type="EC" id="4.3.2.10" evidence="10"/>
<sequence>MIAAVIDYGMGNLYSVSRALDRMGRQVRVTSDPQEIQGADGVILPGVGAFGNGMKELKERGWVDAIREVALEKGTPLLGICLGMQLLFTGSEEHGYHQGLNLLAGHAVRFEGNRNVPHMGWNGLRFNGPHPLLKGVGEGSGYFAHSYHVLADNPEDVLAVTDYGGPVAAIVGRNNLFGMQFHPEKSGETGRLLLERFAALCEERVKVG</sequence>
<dbReference type="InterPro" id="IPR017926">
    <property type="entry name" value="GATASE"/>
</dbReference>
<accession>A0A1N7JWM4</accession>
<keyword evidence="10" id="KW-0963">Cytoplasm</keyword>
<keyword evidence="3 10" id="KW-0028">Amino-acid biosynthesis</keyword>
<dbReference type="AlphaFoldDB" id="A0A1N7JWM4"/>
<evidence type="ECO:0000256" key="10">
    <source>
        <dbReference type="HAMAP-Rule" id="MF_00278"/>
    </source>
</evidence>
<comment type="catalytic activity">
    <reaction evidence="8 10">
        <text>5-[(5-phospho-1-deoxy-D-ribulos-1-ylimino)methylamino]-1-(5-phospho-beta-D-ribosyl)imidazole-4-carboxamide + L-glutamine = D-erythro-1-(imidazol-4-yl)glycerol 3-phosphate + 5-amino-1-(5-phospho-beta-D-ribosyl)imidazole-4-carboxamide + L-glutamate + H(+)</text>
        <dbReference type="Rhea" id="RHEA:24793"/>
        <dbReference type="ChEBI" id="CHEBI:15378"/>
        <dbReference type="ChEBI" id="CHEBI:29985"/>
        <dbReference type="ChEBI" id="CHEBI:58278"/>
        <dbReference type="ChEBI" id="CHEBI:58359"/>
        <dbReference type="ChEBI" id="CHEBI:58475"/>
        <dbReference type="ChEBI" id="CHEBI:58525"/>
        <dbReference type="EC" id="4.3.2.10"/>
    </reaction>
</comment>
<dbReference type="GO" id="GO:0000105">
    <property type="term" value="P:L-histidine biosynthetic process"/>
    <property type="evidence" value="ECO:0007669"/>
    <property type="project" value="UniProtKB-UniRule"/>
</dbReference>
<evidence type="ECO:0000256" key="2">
    <source>
        <dbReference type="ARBA" id="ARBA00011152"/>
    </source>
</evidence>
<dbReference type="GO" id="GO:0004359">
    <property type="term" value="F:glutaminase activity"/>
    <property type="evidence" value="ECO:0007669"/>
    <property type="project" value="UniProtKB-EC"/>
</dbReference>
<evidence type="ECO:0000256" key="7">
    <source>
        <dbReference type="ARBA" id="ARBA00023239"/>
    </source>
</evidence>
<gene>
    <name evidence="10" type="primary">hisH</name>
    <name evidence="13" type="ORF">SAMN05421790_102333</name>
</gene>
<feature type="active site" evidence="10 11">
    <location>
        <position position="182"/>
    </location>
</feature>
<comment type="subcellular location">
    <subcellularLocation>
        <location evidence="10">Cytoplasm</location>
    </subcellularLocation>
</comment>
<proteinExistence type="inferred from homology"/>
<comment type="pathway">
    <text evidence="1 10">Amino-acid biosynthesis; L-histidine biosynthesis; L-histidine from 5-phospho-alpha-D-ribose 1-diphosphate: step 5/9.</text>
</comment>
<dbReference type="Pfam" id="PF00117">
    <property type="entry name" value="GATase"/>
    <property type="match status" value="1"/>
</dbReference>
<feature type="domain" description="Glutamine amidotransferase" evidence="12">
    <location>
        <begin position="5"/>
        <end position="195"/>
    </location>
</feature>
<evidence type="ECO:0000259" key="12">
    <source>
        <dbReference type="Pfam" id="PF00117"/>
    </source>
</evidence>
<evidence type="ECO:0000256" key="6">
    <source>
        <dbReference type="ARBA" id="ARBA00023102"/>
    </source>
</evidence>
<evidence type="ECO:0000256" key="4">
    <source>
        <dbReference type="ARBA" id="ARBA00022801"/>
    </source>
</evidence>
<dbReference type="SUPFAM" id="SSF52317">
    <property type="entry name" value="Class I glutamine amidotransferase-like"/>
    <property type="match status" value="1"/>
</dbReference>
<keyword evidence="5 10" id="KW-0315">Glutamine amidotransferase</keyword>
<dbReference type="EMBL" id="FTOD01000002">
    <property type="protein sequence ID" value="SIS53733.1"/>
    <property type="molecule type" value="Genomic_DNA"/>
</dbReference>
<dbReference type="GO" id="GO:0000107">
    <property type="term" value="F:imidazoleglycerol-phosphate synthase activity"/>
    <property type="evidence" value="ECO:0007669"/>
    <property type="project" value="UniProtKB-UniRule"/>
</dbReference>
<dbReference type="GO" id="GO:0005737">
    <property type="term" value="C:cytoplasm"/>
    <property type="evidence" value="ECO:0007669"/>
    <property type="project" value="UniProtKB-SubCell"/>
</dbReference>
<dbReference type="NCBIfam" id="TIGR01855">
    <property type="entry name" value="IMP_synth_hisH"/>
    <property type="match status" value="1"/>
</dbReference>
<evidence type="ECO:0000256" key="5">
    <source>
        <dbReference type="ARBA" id="ARBA00022962"/>
    </source>
</evidence>
<dbReference type="InterPro" id="IPR010139">
    <property type="entry name" value="Imidazole-glycPsynth_HisH"/>
</dbReference>
<dbReference type="PIRSF" id="PIRSF000495">
    <property type="entry name" value="Amidotransf_hisH"/>
    <property type="match status" value="1"/>
</dbReference>
<evidence type="ECO:0000256" key="9">
    <source>
        <dbReference type="ARBA" id="ARBA00049534"/>
    </source>
</evidence>
<evidence type="ECO:0000313" key="13">
    <source>
        <dbReference type="EMBL" id="SIS53733.1"/>
    </source>
</evidence>
<evidence type="ECO:0000256" key="1">
    <source>
        <dbReference type="ARBA" id="ARBA00005091"/>
    </source>
</evidence>
<comment type="subunit">
    <text evidence="2 10">Heterodimer of HisH and HisF.</text>
</comment>
<evidence type="ECO:0000256" key="8">
    <source>
        <dbReference type="ARBA" id="ARBA00047838"/>
    </source>
</evidence>
<comment type="function">
    <text evidence="10">IGPS catalyzes the conversion of PRFAR and glutamine to IGP, AICAR and glutamate. The HisH subunit catalyzes the hydrolysis of glutamine to glutamate and ammonia as part of the synthesis of IGP and AICAR. The resulting ammonia molecule is channeled to the active site of HisF.</text>
</comment>
<dbReference type="Proteomes" id="UP000186795">
    <property type="component" value="Unassembled WGS sequence"/>
</dbReference>
<dbReference type="UniPathway" id="UPA00031">
    <property type="reaction ID" value="UER00010"/>
</dbReference>
<dbReference type="PANTHER" id="PTHR42701:SF1">
    <property type="entry name" value="IMIDAZOLE GLYCEROL PHOSPHATE SYNTHASE SUBUNIT HISH"/>
    <property type="match status" value="1"/>
</dbReference>
<feature type="active site" evidence="10 11">
    <location>
        <position position="184"/>
    </location>
</feature>
<evidence type="ECO:0000256" key="3">
    <source>
        <dbReference type="ARBA" id="ARBA00022605"/>
    </source>
</evidence>
<keyword evidence="4 10" id="KW-0378">Hydrolase</keyword>
<feature type="active site" description="Nucleophile" evidence="10 11">
    <location>
        <position position="81"/>
    </location>
</feature>
<dbReference type="PANTHER" id="PTHR42701">
    <property type="entry name" value="IMIDAZOLE GLYCEROL PHOSPHATE SYNTHASE SUBUNIT HISH"/>
    <property type="match status" value="1"/>
</dbReference>
<dbReference type="PROSITE" id="PS51274">
    <property type="entry name" value="GATASE_COBBQ"/>
    <property type="match status" value="1"/>
</dbReference>
<evidence type="ECO:0000256" key="11">
    <source>
        <dbReference type="PIRSR" id="PIRSR000495-1"/>
    </source>
</evidence>
<comment type="catalytic activity">
    <reaction evidence="9 10">
        <text>L-glutamine + H2O = L-glutamate + NH4(+)</text>
        <dbReference type="Rhea" id="RHEA:15889"/>
        <dbReference type="ChEBI" id="CHEBI:15377"/>
        <dbReference type="ChEBI" id="CHEBI:28938"/>
        <dbReference type="ChEBI" id="CHEBI:29985"/>
        <dbReference type="ChEBI" id="CHEBI:58359"/>
        <dbReference type="EC" id="3.5.1.2"/>
    </reaction>
</comment>
<dbReference type="GO" id="GO:0016829">
    <property type="term" value="F:lyase activity"/>
    <property type="evidence" value="ECO:0007669"/>
    <property type="project" value="UniProtKB-KW"/>
</dbReference>
<dbReference type="EC" id="3.5.1.2" evidence="10"/>
<dbReference type="InterPro" id="IPR029062">
    <property type="entry name" value="Class_I_gatase-like"/>
</dbReference>
<organism evidence="13 14">
    <name type="scientific">Kroppenstedtia eburnea</name>
    <dbReference type="NCBI Taxonomy" id="714067"/>
    <lineage>
        <taxon>Bacteria</taxon>
        <taxon>Bacillati</taxon>
        <taxon>Bacillota</taxon>
        <taxon>Bacilli</taxon>
        <taxon>Bacillales</taxon>
        <taxon>Thermoactinomycetaceae</taxon>
        <taxon>Kroppenstedtia</taxon>
    </lineage>
</organism>
<keyword evidence="6 10" id="KW-0368">Histidine biosynthesis</keyword>
<name>A0A1N7JWM4_9BACL</name>
<dbReference type="Gene3D" id="3.40.50.880">
    <property type="match status" value="1"/>
</dbReference>
<dbReference type="HAMAP" id="MF_00278">
    <property type="entry name" value="HisH"/>
    <property type="match status" value="1"/>
</dbReference>
<dbReference type="PROSITE" id="PS51273">
    <property type="entry name" value="GATASE_TYPE_1"/>
    <property type="match status" value="1"/>
</dbReference>
<keyword evidence="7 10" id="KW-0456">Lyase</keyword>